<dbReference type="GO" id="GO:0016787">
    <property type="term" value="F:hydrolase activity"/>
    <property type="evidence" value="ECO:0007669"/>
    <property type="project" value="UniProtKB-KW"/>
</dbReference>
<feature type="compositionally biased region" description="Basic residues" evidence="5">
    <location>
        <begin position="556"/>
        <end position="569"/>
    </location>
</feature>
<feature type="compositionally biased region" description="Low complexity" evidence="5">
    <location>
        <begin position="213"/>
        <end position="222"/>
    </location>
</feature>
<feature type="compositionally biased region" description="Pro residues" evidence="5">
    <location>
        <begin position="240"/>
        <end position="252"/>
    </location>
</feature>
<comment type="subcellular location">
    <subcellularLocation>
        <location evidence="1">Cytoplasm</location>
    </subcellularLocation>
</comment>
<evidence type="ECO:0000259" key="6">
    <source>
        <dbReference type="Pfam" id="PF08938"/>
    </source>
</evidence>
<feature type="compositionally biased region" description="Basic and acidic residues" evidence="5">
    <location>
        <begin position="661"/>
        <end position="671"/>
    </location>
</feature>
<keyword evidence="8" id="KW-1185">Reference proteome</keyword>
<feature type="domain" description="HBS1-like protein N-terminal" evidence="6">
    <location>
        <begin position="7"/>
        <end position="75"/>
    </location>
</feature>
<feature type="compositionally biased region" description="Low complexity" evidence="5">
    <location>
        <begin position="713"/>
        <end position="745"/>
    </location>
</feature>
<evidence type="ECO:0000256" key="5">
    <source>
        <dbReference type="SAM" id="MobiDB-lite"/>
    </source>
</evidence>
<protein>
    <recommendedName>
        <fullName evidence="6">HBS1-like protein N-terminal domain-containing protein</fullName>
    </recommendedName>
</protein>
<dbReference type="AlphaFoldDB" id="A0A4Y9ZZ04"/>
<keyword evidence="3" id="KW-0378">Hydrolase</keyword>
<proteinExistence type="predicted"/>
<feature type="compositionally biased region" description="Pro residues" evidence="5">
    <location>
        <begin position="476"/>
        <end position="485"/>
    </location>
</feature>
<evidence type="ECO:0000256" key="1">
    <source>
        <dbReference type="ARBA" id="ARBA00004496"/>
    </source>
</evidence>
<dbReference type="STRING" id="135208.A0A4Y9ZZ04"/>
<feature type="compositionally biased region" description="Basic and acidic residues" evidence="5">
    <location>
        <begin position="616"/>
        <end position="637"/>
    </location>
</feature>
<keyword evidence="2" id="KW-0963">Cytoplasm</keyword>
<sequence>MDLADERDDGALSDGGEADMSPEERAQMNDALDKIRRILGSEQQSGFTDSFIEETLYDCYFDVDQSVEWLLEERARQGLPPLPEDDLGASGIAGARMHASMLGGAYGMVNGPLIVRAQQDADDFYEGSEGTGTGSGSMLQTRLSTISEHTEQTEESKRWSPGRGTFNSTNYRTTRSSRSMTSTSSYGNVIDSRLNRDEVGIPLDPNTIPVSPPHSALSALPSTIHEEQPSASSSGTRTPLPGPPSDPTPPLETVPEILETHSMSSAVSPGHNAIPVQVFRERPAASSPIRVLSPPSSLEDKPLPALPPPSEPRYSQAESLGPPPSQRKSKLSALASSRAASSRASTYTKSSRLSSSSVGGDSILTYPALRPSPASMLSLASAAPSGTSSIVRRAIQTAMDQEAGDTPPSDVRDEATVSSSSSSQSTVKASASAPPSQASETSTSIADPGEAPPAQARGPSKLALLAQAKTKQAPWSPKPKQPRSPSPHTLLNTSHTEYLTPIANGPTATTAITTSYQSLDRLISPARSALPPSFPPPDYSGASSASERSKSPTSPKRSKLAMKAKKSQAKRTQEPEEDVRAFLPVPTMFIPDANRSRASPSTFASLLVDGELLTHLEDKEHRHKKEKGDKPATEPKERRRSLSSSQSNGHSHNHHQHHHNHSVDDTSEKSKTREHKHVCKHAVPPPAPKPSNGAFAFDIPSPDDAVFNARKGTSLARSSASSTTIFPPSTASSRSSAASHSTVKA</sequence>
<evidence type="ECO:0000313" key="8">
    <source>
        <dbReference type="Proteomes" id="UP000298061"/>
    </source>
</evidence>
<evidence type="ECO:0000256" key="4">
    <source>
        <dbReference type="ARBA" id="ARBA00022917"/>
    </source>
</evidence>
<dbReference type="EMBL" id="SFCI01000397">
    <property type="protein sequence ID" value="TFY80062.1"/>
    <property type="molecule type" value="Genomic_DNA"/>
</dbReference>
<feature type="compositionally biased region" description="Low complexity" evidence="5">
    <location>
        <begin position="167"/>
        <end position="186"/>
    </location>
</feature>
<dbReference type="Pfam" id="PF08938">
    <property type="entry name" value="HBS1_N"/>
    <property type="match status" value="1"/>
</dbReference>
<feature type="compositionally biased region" description="Low complexity" evidence="5">
    <location>
        <begin position="331"/>
        <end position="385"/>
    </location>
</feature>
<evidence type="ECO:0000256" key="2">
    <source>
        <dbReference type="ARBA" id="ARBA00022490"/>
    </source>
</evidence>
<feature type="compositionally biased region" description="Basic and acidic residues" evidence="5">
    <location>
        <begin position="148"/>
        <end position="158"/>
    </location>
</feature>
<organism evidence="7 8">
    <name type="scientific">Hericium alpestre</name>
    <dbReference type="NCBI Taxonomy" id="135208"/>
    <lineage>
        <taxon>Eukaryota</taxon>
        <taxon>Fungi</taxon>
        <taxon>Dikarya</taxon>
        <taxon>Basidiomycota</taxon>
        <taxon>Agaricomycotina</taxon>
        <taxon>Agaricomycetes</taxon>
        <taxon>Russulales</taxon>
        <taxon>Hericiaceae</taxon>
        <taxon>Hericium</taxon>
    </lineage>
</organism>
<feature type="region of interest" description="Disordered" evidence="5">
    <location>
        <begin position="523"/>
        <end position="585"/>
    </location>
</feature>
<evidence type="ECO:0000313" key="7">
    <source>
        <dbReference type="EMBL" id="TFY80062.1"/>
    </source>
</evidence>
<dbReference type="OrthoDB" id="342024at2759"/>
<dbReference type="GO" id="GO:0006412">
    <property type="term" value="P:translation"/>
    <property type="evidence" value="ECO:0007669"/>
    <property type="project" value="UniProtKB-KW"/>
</dbReference>
<keyword evidence="4" id="KW-0648">Protein biosynthesis</keyword>
<dbReference type="GO" id="GO:0005737">
    <property type="term" value="C:cytoplasm"/>
    <property type="evidence" value="ECO:0007669"/>
    <property type="project" value="UniProtKB-SubCell"/>
</dbReference>
<feature type="region of interest" description="Disordered" evidence="5">
    <location>
        <begin position="616"/>
        <end position="745"/>
    </location>
</feature>
<accession>A0A4Y9ZZ04</accession>
<reference evidence="7 8" key="1">
    <citation type="submission" date="2019-02" db="EMBL/GenBank/DDBJ databases">
        <title>Genome sequencing of the rare red list fungi Hericium alpestre (H. flagellum).</title>
        <authorList>
            <person name="Buettner E."/>
            <person name="Kellner H."/>
        </authorList>
    </citation>
    <scope>NUCLEOTIDE SEQUENCE [LARGE SCALE GENOMIC DNA]</scope>
    <source>
        <strain evidence="7 8">DSM 108284</strain>
    </source>
</reference>
<feature type="region of interest" description="Disordered" evidence="5">
    <location>
        <begin position="145"/>
        <end position="506"/>
    </location>
</feature>
<comment type="caution">
    <text evidence="7">The sequence shown here is derived from an EMBL/GenBank/DDBJ whole genome shotgun (WGS) entry which is preliminary data.</text>
</comment>
<dbReference type="Proteomes" id="UP000298061">
    <property type="component" value="Unassembled WGS sequence"/>
</dbReference>
<feature type="compositionally biased region" description="Basic residues" evidence="5">
    <location>
        <begin position="651"/>
        <end position="660"/>
    </location>
</feature>
<dbReference type="InterPro" id="IPR015033">
    <property type="entry name" value="HBS1-like_N"/>
</dbReference>
<gene>
    <name evidence="7" type="ORF">EWM64_g3954</name>
</gene>
<feature type="region of interest" description="Disordered" evidence="5">
    <location>
        <begin position="1"/>
        <end position="29"/>
    </location>
</feature>
<evidence type="ECO:0000256" key="3">
    <source>
        <dbReference type="ARBA" id="ARBA00022801"/>
    </source>
</evidence>
<feature type="compositionally biased region" description="Low complexity" evidence="5">
    <location>
        <begin position="461"/>
        <end position="475"/>
    </location>
</feature>
<feature type="compositionally biased region" description="Low complexity" evidence="5">
    <location>
        <begin position="416"/>
        <end position="444"/>
    </location>
</feature>
<feature type="compositionally biased region" description="Low complexity" evidence="5">
    <location>
        <begin position="540"/>
        <end position="555"/>
    </location>
</feature>
<feature type="compositionally biased region" description="Basic and acidic residues" evidence="5">
    <location>
        <begin position="571"/>
        <end position="580"/>
    </location>
</feature>
<name>A0A4Y9ZZ04_9AGAM</name>